<feature type="compositionally biased region" description="Basic residues" evidence="2">
    <location>
        <begin position="23"/>
        <end position="36"/>
    </location>
</feature>
<dbReference type="InterPro" id="IPR029068">
    <property type="entry name" value="Glyas_Bleomycin-R_OHBP_Dase"/>
</dbReference>
<dbReference type="Pfam" id="PF13468">
    <property type="entry name" value="Glyoxalase_3"/>
    <property type="match status" value="1"/>
</dbReference>
<evidence type="ECO:0000259" key="3">
    <source>
        <dbReference type="PROSITE" id="PS51819"/>
    </source>
</evidence>
<reference evidence="4 5" key="2">
    <citation type="submission" date="2019-10" db="EMBL/GenBank/DDBJ databases">
        <title>Thermopilla bonchosmolovskayae gen. nov., sp. nov., a moderately thermophilic Chloroflexi bacterium from a Chukotka hot spring (Arctic, Russia), representing a novel classis Thermopillaia, which include previously uncultivated lineage OLB14.</title>
        <authorList>
            <person name="Kochetkova T.V."/>
            <person name="Zayulina K.S."/>
            <person name="Zhigarkov V.S."/>
            <person name="Minaev N.V."/>
            <person name="Novikov A."/>
            <person name="Toshchakov S.V."/>
            <person name="Elcheninov A.G."/>
            <person name="Kublanov I.V."/>
        </authorList>
    </citation>
    <scope>NUCLEOTIDE SEQUENCE [LARGE SCALE GENOMIC DNA]</scope>
    <source>
        <strain evidence="4 5">3753O</strain>
    </source>
</reference>
<organism evidence="4 5">
    <name type="scientific">Tepidiforma bonchosmolovskayae</name>
    <dbReference type="NCBI Taxonomy" id="2601677"/>
    <lineage>
        <taxon>Bacteria</taxon>
        <taxon>Bacillati</taxon>
        <taxon>Chloroflexota</taxon>
        <taxon>Tepidiformia</taxon>
        <taxon>Tepidiformales</taxon>
        <taxon>Tepidiformaceae</taxon>
        <taxon>Tepidiforma</taxon>
    </lineage>
</organism>
<name>A0ABX6C0V5_9CHLR</name>
<dbReference type="PANTHER" id="PTHR43048:SF3">
    <property type="entry name" value="METHYLMALONYL-COA EPIMERASE, MITOCHONDRIAL"/>
    <property type="match status" value="1"/>
</dbReference>
<gene>
    <name evidence="4" type="ORF">Tbon_02990</name>
</gene>
<proteinExistence type="predicted"/>
<keyword evidence="5" id="KW-1185">Reference proteome</keyword>
<evidence type="ECO:0000256" key="2">
    <source>
        <dbReference type="SAM" id="MobiDB-lite"/>
    </source>
</evidence>
<dbReference type="Pfam" id="PF00903">
    <property type="entry name" value="Glyoxalase"/>
    <property type="match status" value="1"/>
</dbReference>
<reference evidence="4 5" key="1">
    <citation type="submission" date="2019-08" db="EMBL/GenBank/DDBJ databases">
        <authorList>
            <person name="Toschakov S.V."/>
        </authorList>
    </citation>
    <scope>NUCLEOTIDE SEQUENCE [LARGE SCALE GENOMIC DNA]</scope>
    <source>
        <strain evidence="4 5">3753O</strain>
    </source>
</reference>
<dbReference type="PROSITE" id="PS51819">
    <property type="entry name" value="VOC"/>
    <property type="match status" value="2"/>
</dbReference>
<evidence type="ECO:0000256" key="1">
    <source>
        <dbReference type="ARBA" id="ARBA00022723"/>
    </source>
</evidence>
<dbReference type="Gene3D" id="3.10.180.10">
    <property type="entry name" value="2,3-Dihydroxybiphenyl 1,2-Dioxygenase, domain 1"/>
    <property type="match status" value="2"/>
</dbReference>
<feature type="region of interest" description="Disordered" evidence="2">
    <location>
        <begin position="19"/>
        <end position="65"/>
    </location>
</feature>
<dbReference type="SUPFAM" id="SSF54593">
    <property type="entry name" value="Glyoxalase/Bleomycin resistance protein/Dihydroxybiphenyl dioxygenase"/>
    <property type="match status" value="2"/>
</dbReference>
<evidence type="ECO:0000313" key="4">
    <source>
        <dbReference type="EMBL" id="QFG02298.1"/>
    </source>
</evidence>
<dbReference type="InterPro" id="IPR037523">
    <property type="entry name" value="VOC_core"/>
</dbReference>
<protein>
    <submittedName>
        <fullName evidence="4">VOC family protein</fullName>
    </submittedName>
</protein>
<dbReference type="InterPro" id="IPR004360">
    <property type="entry name" value="Glyas_Fos-R_dOase_dom"/>
</dbReference>
<feature type="domain" description="VOC" evidence="3">
    <location>
        <begin position="71"/>
        <end position="212"/>
    </location>
</feature>
<dbReference type="PANTHER" id="PTHR43048">
    <property type="entry name" value="METHYLMALONYL-COA EPIMERASE"/>
    <property type="match status" value="1"/>
</dbReference>
<dbReference type="EMBL" id="CP042829">
    <property type="protein sequence ID" value="QFG02298.1"/>
    <property type="molecule type" value="Genomic_DNA"/>
</dbReference>
<dbReference type="Proteomes" id="UP000326331">
    <property type="component" value="Chromosome"/>
</dbReference>
<dbReference type="InterPro" id="IPR025870">
    <property type="entry name" value="Glyoxalase-like_dom"/>
</dbReference>
<keyword evidence="1" id="KW-0479">Metal-binding</keyword>
<sequence>MERPYVQFIDHRVLVPERVPGQGRRHRSPCARRPGHRTSTDSTKRATVVSVSPGRPHRTNPARYTPPVLTRIDHLILPVADPNAAAAAFERLGLVLTARTAHAGLGTANRAAFIGPDAARFVYLELLAIEDPALLPPARRHYRETLERGGGLASVAFAAADLDAALVRLSAAGAEIDRSAVRADDGRLLVDAAVVRGLPFIPFPLLLVSYPGGFEARYARSRALGRFEHTFPLRRLDHLAVLAPDLEAATRTWVDLLGLQAVGEITTPALVIRQLRCGDAILELLAPAGPGSPLAGRSPALLPVAAWEVEGPLEVAAALARERGFTCPPPEPGVIPGTIRTAIPAAELGGLAMQLLEYVARP</sequence>
<dbReference type="InterPro" id="IPR051785">
    <property type="entry name" value="MMCE/EMCE_epimerase"/>
</dbReference>
<feature type="domain" description="VOC" evidence="3">
    <location>
        <begin position="235"/>
        <end position="358"/>
    </location>
</feature>
<evidence type="ECO:0000313" key="5">
    <source>
        <dbReference type="Proteomes" id="UP000326331"/>
    </source>
</evidence>
<accession>A0ABX6C0V5</accession>